<evidence type="ECO:0000313" key="2">
    <source>
        <dbReference type="EMBL" id="SSG07308.1"/>
    </source>
</evidence>
<accession>A0ABD7N8V8</accession>
<evidence type="ECO:0000313" key="3">
    <source>
        <dbReference type="Proteomes" id="UP000252079"/>
    </source>
</evidence>
<dbReference type="AlphaFoldDB" id="A0ABD7N8V8"/>
<dbReference type="EMBL" id="UFBM01000059">
    <property type="protein sequence ID" value="SSG07308.1"/>
    <property type="molecule type" value="Genomic_DNA"/>
</dbReference>
<comment type="caution">
    <text evidence="2">The sequence shown here is derived from an EMBL/GenBank/DDBJ whole genome shotgun (WGS) entry which is preliminary data.</text>
</comment>
<reference evidence="2 3" key="1">
    <citation type="submission" date="2018-07" db="EMBL/GenBank/DDBJ databases">
        <authorList>
            <consortium name="Pathogen Informatics"/>
        </authorList>
    </citation>
    <scope>NUCLEOTIDE SEQUENCE [LARGE SCALE GENOMIC DNA]</scope>
    <source>
        <strain evidence="2 3">4300STDY6636950</strain>
    </source>
</reference>
<gene>
    <name evidence="2" type="ORF">SAMEA23995918_05001</name>
</gene>
<feature type="domain" description="DUF4422" evidence="1">
    <location>
        <begin position="8"/>
        <end position="221"/>
    </location>
</feature>
<name>A0ABD7N8V8_9ENTR</name>
<dbReference type="Proteomes" id="UP000252079">
    <property type="component" value="Unassembled WGS sequence"/>
</dbReference>
<dbReference type="Pfam" id="PF14393">
    <property type="entry name" value="DUF4422"/>
    <property type="match status" value="1"/>
</dbReference>
<evidence type="ECO:0000259" key="1">
    <source>
        <dbReference type="Pfam" id="PF14393"/>
    </source>
</evidence>
<sequence>MKKNNTCKIVIATHKQYDFPQDECYLPIHVGRVLGEDIGIQGDNVGVNISSKNPYYCELTGLYWAWKNLSYDFVGLAHYRRHFCIVEKKDKFNSILTMAQVTDLISNNEIILPKKRKYYITNIYQHYARCHAKEHLDAVEVIIKKEYPSYHESYKKVINKRSAFMFNMFIMRKDILDEYCSWLFDILEKLEHSIEYKTLSDFDKRLFGRVSERLFNVWLENFKKRHPEVRVKEINFLYFGNVNYYSKITGFLKAIFLKKKYKKSF</sequence>
<dbReference type="InterPro" id="IPR025536">
    <property type="entry name" value="DUF4422"/>
</dbReference>
<protein>
    <submittedName>
        <fullName evidence="2">Glycosyltransferase</fullName>
    </submittedName>
</protein>
<organism evidence="2 3">
    <name type="scientific">Klebsiella quasipneumoniae</name>
    <dbReference type="NCBI Taxonomy" id="1463165"/>
    <lineage>
        <taxon>Bacteria</taxon>
        <taxon>Pseudomonadati</taxon>
        <taxon>Pseudomonadota</taxon>
        <taxon>Gammaproteobacteria</taxon>
        <taxon>Enterobacterales</taxon>
        <taxon>Enterobacteriaceae</taxon>
        <taxon>Klebsiella/Raoultella group</taxon>
        <taxon>Klebsiella</taxon>
        <taxon>Klebsiella pneumoniae complex</taxon>
    </lineage>
</organism>
<proteinExistence type="predicted"/>
<dbReference type="RefSeq" id="WP_065799683.1">
    <property type="nucleotide sequence ID" value="NZ_UFBM01000059.1"/>
</dbReference>